<organism evidence="2 3">
    <name type="scientific">Cronartium quercuum f. sp. fusiforme G11</name>
    <dbReference type="NCBI Taxonomy" id="708437"/>
    <lineage>
        <taxon>Eukaryota</taxon>
        <taxon>Fungi</taxon>
        <taxon>Dikarya</taxon>
        <taxon>Basidiomycota</taxon>
        <taxon>Pucciniomycotina</taxon>
        <taxon>Pucciniomycetes</taxon>
        <taxon>Pucciniales</taxon>
        <taxon>Coleosporiaceae</taxon>
        <taxon>Cronartium</taxon>
    </lineage>
</organism>
<evidence type="ECO:0000313" key="2">
    <source>
        <dbReference type="EMBL" id="KAG0146548.1"/>
    </source>
</evidence>
<comment type="caution">
    <text evidence="2">The sequence shown here is derived from an EMBL/GenBank/DDBJ whole genome shotgun (WGS) entry which is preliminary data.</text>
</comment>
<keyword evidence="3" id="KW-1185">Reference proteome</keyword>
<reference evidence="2" key="1">
    <citation type="submission" date="2013-11" db="EMBL/GenBank/DDBJ databases">
        <title>Genome sequence of the fusiform rust pathogen reveals effectors for host alternation and coevolution with pine.</title>
        <authorList>
            <consortium name="DOE Joint Genome Institute"/>
            <person name="Smith K."/>
            <person name="Pendleton A."/>
            <person name="Kubisiak T."/>
            <person name="Anderson C."/>
            <person name="Salamov A."/>
            <person name="Aerts A."/>
            <person name="Riley R."/>
            <person name="Clum A."/>
            <person name="Lindquist E."/>
            <person name="Ence D."/>
            <person name="Campbell M."/>
            <person name="Kronenberg Z."/>
            <person name="Feau N."/>
            <person name="Dhillon B."/>
            <person name="Hamelin R."/>
            <person name="Burleigh J."/>
            <person name="Smith J."/>
            <person name="Yandell M."/>
            <person name="Nelson C."/>
            <person name="Grigoriev I."/>
            <person name="Davis J."/>
        </authorList>
    </citation>
    <scope>NUCLEOTIDE SEQUENCE</scope>
    <source>
        <strain evidence="2">G11</strain>
    </source>
</reference>
<protein>
    <submittedName>
        <fullName evidence="2">Uncharacterized protein</fullName>
    </submittedName>
</protein>
<dbReference type="EMBL" id="MU167259">
    <property type="protein sequence ID" value="KAG0146548.1"/>
    <property type="molecule type" value="Genomic_DNA"/>
</dbReference>
<name>A0A9P6NIE0_9BASI</name>
<evidence type="ECO:0000313" key="3">
    <source>
        <dbReference type="Proteomes" id="UP000886653"/>
    </source>
</evidence>
<gene>
    <name evidence="2" type="ORF">CROQUDRAFT_92514</name>
</gene>
<sequence>MVHLSGLHSALWMLAEFLLAWPSLFFSLGGRDPITGIVKPIGGPTPKKMWGFL</sequence>
<feature type="chain" id="PRO_5043703227" evidence="1">
    <location>
        <begin position="23"/>
        <end position="53"/>
    </location>
</feature>
<keyword evidence="1" id="KW-0732">Signal</keyword>
<dbReference type="AlphaFoldDB" id="A0A9P6NIE0"/>
<evidence type="ECO:0000256" key="1">
    <source>
        <dbReference type="SAM" id="SignalP"/>
    </source>
</evidence>
<accession>A0A9P6NIE0</accession>
<feature type="signal peptide" evidence="1">
    <location>
        <begin position="1"/>
        <end position="22"/>
    </location>
</feature>
<dbReference type="Proteomes" id="UP000886653">
    <property type="component" value="Unassembled WGS sequence"/>
</dbReference>
<proteinExistence type="predicted"/>